<gene>
    <name evidence="2" type="ORF">EI983_09020</name>
</gene>
<dbReference type="InterPro" id="IPR011051">
    <property type="entry name" value="RmlC_Cupin_sf"/>
</dbReference>
<organism evidence="2 3">
    <name type="scientific">Roseovarius faecimaris</name>
    <dbReference type="NCBI Taxonomy" id="2494550"/>
    <lineage>
        <taxon>Bacteria</taxon>
        <taxon>Pseudomonadati</taxon>
        <taxon>Pseudomonadota</taxon>
        <taxon>Alphaproteobacteria</taxon>
        <taxon>Rhodobacterales</taxon>
        <taxon>Roseobacteraceae</taxon>
        <taxon>Roseovarius</taxon>
    </lineage>
</organism>
<evidence type="ECO:0000313" key="3">
    <source>
        <dbReference type="Proteomes" id="UP000428330"/>
    </source>
</evidence>
<name>A0A6I6IP06_9RHOB</name>
<dbReference type="SUPFAM" id="SSF51182">
    <property type="entry name" value="RmlC-like cupins"/>
    <property type="match status" value="1"/>
</dbReference>
<dbReference type="InterPro" id="IPR014710">
    <property type="entry name" value="RmlC-like_jellyroll"/>
</dbReference>
<dbReference type="Gene3D" id="2.60.120.10">
    <property type="entry name" value="Jelly Rolls"/>
    <property type="match status" value="1"/>
</dbReference>
<reference evidence="3" key="1">
    <citation type="submission" date="2018-12" db="EMBL/GenBank/DDBJ databases">
        <title>Complete genome sequence of Roseovarius sp. MME-070.</title>
        <authorList>
            <person name="Nam Y.-D."/>
            <person name="Kang J."/>
            <person name="Chung W.-H."/>
            <person name="Park Y.S."/>
        </authorList>
    </citation>
    <scope>NUCLEOTIDE SEQUENCE [LARGE SCALE GENOMIC DNA]</scope>
    <source>
        <strain evidence="3">MME-070</strain>
    </source>
</reference>
<dbReference type="OrthoDB" id="882143at2"/>
<proteinExistence type="predicted"/>
<dbReference type="InterPro" id="IPR013096">
    <property type="entry name" value="Cupin_2"/>
</dbReference>
<evidence type="ECO:0000313" key="2">
    <source>
        <dbReference type="EMBL" id="QGX98415.1"/>
    </source>
</evidence>
<dbReference type="RefSeq" id="WP_157707046.1">
    <property type="nucleotide sequence ID" value="NZ_CP034348.1"/>
</dbReference>
<accession>A0A6I6IP06</accession>
<dbReference type="KEGG" id="rom:EI983_09020"/>
<protein>
    <submittedName>
        <fullName evidence="2">Cupin domain-containing protein</fullName>
    </submittedName>
</protein>
<sequence>MPFPSFRDALPALDVPFDPEVVTTRAVAAPEGLLVFFDIHQDTSLAPHSHGPQWGTVIAGELHLTRGGQTTIYRPGETYEIAEGEEHGAFIPAGSQIMDLFAEPDRYPVKR</sequence>
<dbReference type="Pfam" id="PF07883">
    <property type="entry name" value="Cupin_2"/>
    <property type="match status" value="1"/>
</dbReference>
<keyword evidence="3" id="KW-1185">Reference proteome</keyword>
<feature type="domain" description="Cupin type-2" evidence="1">
    <location>
        <begin position="45"/>
        <end position="89"/>
    </location>
</feature>
<evidence type="ECO:0000259" key="1">
    <source>
        <dbReference type="Pfam" id="PF07883"/>
    </source>
</evidence>
<dbReference type="AlphaFoldDB" id="A0A6I6IP06"/>
<dbReference type="EMBL" id="CP034348">
    <property type="protein sequence ID" value="QGX98415.1"/>
    <property type="molecule type" value="Genomic_DNA"/>
</dbReference>
<dbReference type="Proteomes" id="UP000428330">
    <property type="component" value="Chromosome"/>
</dbReference>